<proteinExistence type="predicted"/>
<dbReference type="Pfam" id="PF03886">
    <property type="entry name" value="ABC_trans_aux"/>
    <property type="match status" value="1"/>
</dbReference>
<dbReference type="Gene3D" id="3.40.50.10610">
    <property type="entry name" value="ABC-type transport auxiliary lipoprotein component"/>
    <property type="match status" value="1"/>
</dbReference>
<dbReference type="SUPFAM" id="SSF159594">
    <property type="entry name" value="XCC0632-like"/>
    <property type="match status" value="1"/>
</dbReference>
<evidence type="ECO:0000313" key="3">
    <source>
        <dbReference type="Proteomes" id="UP000319809"/>
    </source>
</evidence>
<evidence type="ECO:0000313" key="2">
    <source>
        <dbReference type="EMBL" id="QDE31319.1"/>
    </source>
</evidence>
<organism evidence="2 3">
    <name type="scientific">Shewanella polaris</name>
    <dbReference type="NCBI Taxonomy" id="2588449"/>
    <lineage>
        <taxon>Bacteria</taxon>
        <taxon>Pseudomonadati</taxon>
        <taxon>Pseudomonadota</taxon>
        <taxon>Gammaproteobacteria</taxon>
        <taxon>Alteromonadales</taxon>
        <taxon>Shewanellaceae</taxon>
        <taxon>Shewanella</taxon>
    </lineage>
</organism>
<feature type="domain" description="ABC-type transport auxiliary lipoprotein component" evidence="1">
    <location>
        <begin position="55"/>
        <end position="210"/>
    </location>
</feature>
<keyword evidence="3" id="KW-1185">Reference proteome</keyword>
<dbReference type="KEGG" id="spol:FH971_10210"/>
<sequence length="219" mass="24627">MNNLRPSSEVKKPYRQENNVMGKYGMKLISWSVCLLVLSQLCGCQSSPPKQYFVLTAQPSVIEAGSTSLKNDIGIGPIDIPEYLNFTQMVYQLEDGSLQRIGNSYWAEPLDQGISRIMSMNLSQSDHSRKLVLFPWPVENTPQYSVTIKIMTLNRDNNNARLNANWELVDNHVNRHITQQNFTAITNAGTTAAEMVTAYSDLLAQLSQQIDNALQQLTD</sequence>
<protein>
    <submittedName>
        <fullName evidence="2">Membrane integrity-associated transporter subunit PqiC</fullName>
    </submittedName>
</protein>
<name>A0A4Y5YFK6_9GAMM</name>
<dbReference type="Proteomes" id="UP000319809">
    <property type="component" value="Chromosome"/>
</dbReference>
<gene>
    <name evidence="2" type="ORF">FH971_10210</name>
</gene>
<dbReference type="AlphaFoldDB" id="A0A4Y5YFK6"/>
<reference evidence="2 3" key="1">
    <citation type="submission" date="2019-06" db="EMBL/GenBank/DDBJ databases">
        <title>The genome of Shewanella sp. SM1901.</title>
        <authorList>
            <person name="Cha Q."/>
        </authorList>
    </citation>
    <scope>NUCLEOTIDE SEQUENCE [LARGE SCALE GENOMIC DNA]</scope>
    <source>
        <strain evidence="2 3">SM1901</strain>
    </source>
</reference>
<evidence type="ECO:0000259" key="1">
    <source>
        <dbReference type="Pfam" id="PF03886"/>
    </source>
</evidence>
<dbReference type="InterPro" id="IPR005586">
    <property type="entry name" value="ABC_trans_aux"/>
</dbReference>
<dbReference type="EMBL" id="CP041036">
    <property type="protein sequence ID" value="QDE31319.1"/>
    <property type="molecule type" value="Genomic_DNA"/>
</dbReference>
<accession>A0A4Y5YFK6</accession>